<name>A2FN60_TRIV3</name>
<dbReference type="AlphaFoldDB" id="A2FN60"/>
<dbReference type="InParanoid" id="A2FN60"/>
<protein>
    <recommendedName>
        <fullName evidence="4">Tubby C-terminal domain-containing protein</fullName>
    </recommendedName>
</protein>
<reference evidence="2" key="2">
    <citation type="journal article" date="2007" name="Science">
        <title>Draft genome sequence of the sexually transmitted pathogen Trichomonas vaginalis.</title>
        <authorList>
            <person name="Carlton J.M."/>
            <person name="Hirt R.P."/>
            <person name="Silva J.C."/>
            <person name="Delcher A.L."/>
            <person name="Schatz M."/>
            <person name="Zhao Q."/>
            <person name="Wortman J.R."/>
            <person name="Bidwell S.L."/>
            <person name="Alsmark U.C.M."/>
            <person name="Besteiro S."/>
            <person name="Sicheritz-Ponten T."/>
            <person name="Noel C.J."/>
            <person name="Dacks J.B."/>
            <person name="Foster P.G."/>
            <person name="Simillion C."/>
            <person name="Van de Peer Y."/>
            <person name="Miranda-Saavedra D."/>
            <person name="Barton G.J."/>
            <person name="Westrop G.D."/>
            <person name="Mueller S."/>
            <person name="Dessi D."/>
            <person name="Fiori P.L."/>
            <person name="Ren Q."/>
            <person name="Paulsen I."/>
            <person name="Zhang H."/>
            <person name="Bastida-Corcuera F.D."/>
            <person name="Simoes-Barbosa A."/>
            <person name="Brown M.T."/>
            <person name="Hayes R.D."/>
            <person name="Mukherjee M."/>
            <person name="Okumura C.Y."/>
            <person name="Schneider R."/>
            <person name="Smith A.J."/>
            <person name="Vanacova S."/>
            <person name="Villalvazo M."/>
            <person name="Haas B.J."/>
            <person name="Pertea M."/>
            <person name="Feldblyum T.V."/>
            <person name="Utterback T.R."/>
            <person name="Shu C.L."/>
            <person name="Osoegawa K."/>
            <person name="de Jong P.J."/>
            <person name="Hrdy I."/>
            <person name="Horvathova L."/>
            <person name="Zubacova Z."/>
            <person name="Dolezal P."/>
            <person name="Malik S.B."/>
            <person name="Logsdon J.M. Jr."/>
            <person name="Henze K."/>
            <person name="Gupta A."/>
            <person name="Wang C.C."/>
            <person name="Dunne R.L."/>
            <person name="Upcroft J.A."/>
            <person name="Upcroft P."/>
            <person name="White O."/>
            <person name="Salzberg S.L."/>
            <person name="Tang P."/>
            <person name="Chiu C.-H."/>
            <person name="Lee Y.-S."/>
            <person name="Embley T.M."/>
            <person name="Coombs G.H."/>
            <person name="Mottram J.C."/>
            <person name="Tachezy J."/>
            <person name="Fraser-Liggett C.M."/>
            <person name="Johnson P.J."/>
        </authorList>
    </citation>
    <scope>NUCLEOTIDE SEQUENCE [LARGE SCALE GENOMIC DNA]</scope>
    <source>
        <strain evidence="2">G3</strain>
    </source>
</reference>
<sequence>MTLKTVVFDDSGSEEEIKISPPKGSPTRTRVRKVRQKKPILILEDEKSDKIDDQSKPNEDINEVPAPKEEPKSEENVEEHQNEAEPVETVQNEQPSDPNRRLSQEEVHVLQKEINRLPGYVYTSTLVPYNFEKITKISWNGGMVHFQLKRGAEYLYHAKVKKSMRTIPIFKGTKAHLSSSSSDAKLVSTQNYDFNTLYSGEKELMEVSFMPGKIPKSPRTVSLSFKNPIPEVPSALNSKIPSISPCGVWVLNHNGRFAISSIKNCILLDEKQTEFLSLMRTSNSEAQLEANQNIPPLIVFGFAIASFLCTVK</sequence>
<accession>A2FN60</accession>
<dbReference type="OrthoDB" id="10644487at2759"/>
<dbReference type="Proteomes" id="UP000001542">
    <property type="component" value="Unassembled WGS sequence"/>
</dbReference>
<dbReference type="SMR" id="A2FN60"/>
<feature type="compositionally biased region" description="Basic residues" evidence="1">
    <location>
        <begin position="29"/>
        <end position="38"/>
    </location>
</feature>
<organism evidence="2 3">
    <name type="scientific">Trichomonas vaginalis (strain ATCC PRA-98 / G3)</name>
    <dbReference type="NCBI Taxonomy" id="412133"/>
    <lineage>
        <taxon>Eukaryota</taxon>
        <taxon>Metamonada</taxon>
        <taxon>Parabasalia</taxon>
        <taxon>Trichomonadida</taxon>
        <taxon>Trichomonadidae</taxon>
        <taxon>Trichomonas</taxon>
    </lineage>
</organism>
<feature type="compositionally biased region" description="Basic and acidic residues" evidence="1">
    <location>
        <begin position="66"/>
        <end position="83"/>
    </location>
</feature>
<proteinExistence type="predicted"/>
<dbReference type="KEGG" id="tva:4751383"/>
<feature type="compositionally biased region" description="Basic and acidic residues" evidence="1">
    <location>
        <begin position="44"/>
        <end position="59"/>
    </location>
</feature>
<evidence type="ECO:0000313" key="2">
    <source>
        <dbReference type="EMBL" id="EAX93660.1"/>
    </source>
</evidence>
<evidence type="ECO:0000313" key="3">
    <source>
        <dbReference type="Proteomes" id="UP000001542"/>
    </source>
</evidence>
<reference evidence="2" key="1">
    <citation type="submission" date="2006-10" db="EMBL/GenBank/DDBJ databases">
        <authorList>
            <person name="Amadeo P."/>
            <person name="Zhao Q."/>
            <person name="Wortman J."/>
            <person name="Fraser-Liggett C."/>
            <person name="Carlton J."/>
        </authorList>
    </citation>
    <scope>NUCLEOTIDE SEQUENCE</scope>
    <source>
        <strain evidence="2">G3</strain>
    </source>
</reference>
<dbReference type="VEuPathDB" id="TrichDB:TVAGG3_0585280"/>
<gene>
    <name evidence="2" type="ORF">TVAG_091950</name>
</gene>
<keyword evidence="3" id="KW-1185">Reference proteome</keyword>
<feature type="region of interest" description="Disordered" evidence="1">
    <location>
        <begin position="1"/>
        <end position="103"/>
    </location>
</feature>
<evidence type="ECO:0008006" key="4">
    <source>
        <dbReference type="Google" id="ProtNLM"/>
    </source>
</evidence>
<evidence type="ECO:0000256" key="1">
    <source>
        <dbReference type="SAM" id="MobiDB-lite"/>
    </source>
</evidence>
<dbReference type="RefSeq" id="XP_001306590.1">
    <property type="nucleotide sequence ID" value="XM_001306589.1"/>
</dbReference>
<dbReference type="EMBL" id="DS113899">
    <property type="protein sequence ID" value="EAX93660.1"/>
    <property type="molecule type" value="Genomic_DNA"/>
</dbReference>
<dbReference type="VEuPathDB" id="TrichDB:TVAG_091950"/>